<feature type="non-terminal residue" evidence="2">
    <location>
        <position position="136"/>
    </location>
</feature>
<evidence type="ECO:0000313" key="2">
    <source>
        <dbReference type="EMBL" id="OLY78226.1"/>
    </source>
</evidence>
<gene>
    <name evidence="2" type="ORF">AYI68_g7729</name>
</gene>
<reference evidence="2 3" key="1">
    <citation type="journal article" date="2016" name="Mol. Biol. Evol.">
        <title>Genome-Wide Survey of Gut Fungi (Harpellales) Reveals the First Horizontally Transferred Ubiquitin Gene from a Mosquito Host.</title>
        <authorList>
            <person name="Wang Y."/>
            <person name="White M.M."/>
            <person name="Kvist S."/>
            <person name="Moncalvo J.M."/>
        </authorList>
    </citation>
    <scope>NUCLEOTIDE SEQUENCE [LARGE SCALE GENOMIC DNA]</scope>
    <source>
        <strain evidence="2 3">ALG-7-W6</strain>
    </source>
</reference>
<name>A0A1R0GMX0_9FUNG</name>
<protein>
    <submittedName>
        <fullName evidence="2">Uncharacterized protein</fullName>
    </submittedName>
</protein>
<dbReference type="EMBL" id="LSSL01006943">
    <property type="protein sequence ID" value="OLY78226.1"/>
    <property type="molecule type" value="Genomic_DNA"/>
</dbReference>
<feature type="region of interest" description="Disordered" evidence="1">
    <location>
        <begin position="93"/>
        <end position="113"/>
    </location>
</feature>
<sequence>MNSNRTIIDEAETFEMVSQLLESISQQTSTEPNHDLGDGLDFLNDYATTGNDDSFNIDEFIANFDFPEEPATQPTLADCPPSSSIVIDEDAPLSSLVPRESSSEPPAKKAKTVQGRINGKQFLLIYPDCSLSPKKG</sequence>
<keyword evidence="3" id="KW-1185">Reference proteome</keyword>
<evidence type="ECO:0000256" key="1">
    <source>
        <dbReference type="SAM" id="MobiDB-lite"/>
    </source>
</evidence>
<dbReference type="Proteomes" id="UP000187455">
    <property type="component" value="Unassembled WGS sequence"/>
</dbReference>
<comment type="caution">
    <text evidence="2">The sequence shown here is derived from an EMBL/GenBank/DDBJ whole genome shotgun (WGS) entry which is preliminary data.</text>
</comment>
<accession>A0A1R0GMX0</accession>
<dbReference type="AlphaFoldDB" id="A0A1R0GMX0"/>
<evidence type="ECO:0000313" key="3">
    <source>
        <dbReference type="Proteomes" id="UP000187455"/>
    </source>
</evidence>
<organism evidence="2 3">
    <name type="scientific">Smittium mucronatum</name>
    <dbReference type="NCBI Taxonomy" id="133383"/>
    <lineage>
        <taxon>Eukaryota</taxon>
        <taxon>Fungi</taxon>
        <taxon>Fungi incertae sedis</taxon>
        <taxon>Zoopagomycota</taxon>
        <taxon>Kickxellomycotina</taxon>
        <taxon>Harpellomycetes</taxon>
        <taxon>Harpellales</taxon>
        <taxon>Legeriomycetaceae</taxon>
        <taxon>Smittium</taxon>
    </lineage>
</organism>
<proteinExistence type="predicted"/>